<organism evidence="4 5">
    <name type="scientific">Thraustotheca clavata</name>
    <dbReference type="NCBI Taxonomy" id="74557"/>
    <lineage>
        <taxon>Eukaryota</taxon>
        <taxon>Sar</taxon>
        <taxon>Stramenopiles</taxon>
        <taxon>Oomycota</taxon>
        <taxon>Saprolegniomycetes</taxon>
        <taxon>Saprolegniales</taxon>
        <taxon>Achlyaceae</taxon>
        <taxon>Thraustotheca</taxon>
    </lineage>
</organism>
<dbReference type="Gene3D" id="2.130.10.10">
    <property type="entry name" value="YVTN repeat-like/Quinoprotein amine dehydrogenase"/>
    <property type="match status" value="3"/>
</dbReference>
<dbReference type="InterPro" id="IPR001680">
    <property type="entry name" value="WD40_rpt"/>
</dbReference>
<sequence length="891" mass="100707">MQGVVLEELRQTIHTSTINSFCYNERFDRFATTDEKSIKLWCRDGDIRTVNLPPRTSYLIQTIEYLGTRDLYVASCLDGTLRFYDDHLNELASVFTHRATILCIVFDEPRQRIITGGIDGCGAWVLRGKDWDGYEHEGPSMRNPMYQVAPLEAFSKTGTTWVQRVKLDADHAMFLSNNSIFVYTLHDNVHTETYKKIVKPSNGAITDFIIYKQKLIVASCMDGAIYVVTIYPRSTLAIFKDHTKTVTSLAYDEVSQSVFSTSLDGSIRMWDLDLLRNIHQIRLEAPISGLLLVPKTNPLILACQTRQAMHLLMLKYTLKEHSTTASPVAILARMLAPGKKPRKKATKIAQPSTLRRKVSQIPIHLMLEKIKEPTTPIIDDDELNDNHIITMCQDRSVRVYASRRNATPSATWIPDESIVQEVIGFAYNPYCDMLYLLLKKSIQVYDTQEDMTTPLRIISIDNRIVKSICALLSPPQYQLSSRRSVNRRCGMDTAVKSRVDYQSQSLLEDELGVNWIVCGTDKGELLFCSSFNATLEEAMLQVAHAACVTYLSYTSIASATLVSFAQDKTLAIWKTSPRMTRIAIMTLGEIPTCMNVAPTSQLMVCGFEDGRVDFIDFAYTEPKLITSEVNHSSLVIAADFSDELHLCVTTSFDMSIKVWDQTKNLLREVQMSAPLSCLCFANDKGDLFVGIIEKLFVLFAADVLPSKMPTKRIVELVPSTPEATVIIAQVTNIILNDQEENNNTEQTAQVDTNSISTELPHHSSKHRRAVQVLQNEFTTSIPPVLRPTRPETQMISSPRHEAMESRMDESFEGLKLLPLLQEAHYDMRQVPLKPLKTSERTEEVNAIMSPIIPAFNQSHPPIVQRTPRKLWNAIGAEDRRLIVLQRKPTQQ</sequence>
<dbReference type="PROSITE" id="PS00678">
    <property type="entry name" value="WD_REPEATS_1"/>
    <property type="match status" value="1"/>
</dbReference>
<dbReference type="OrthoDB" id="6262491at2759"/>
<keyword evidence="2" id="KW-0677">Repeat</keyword>
<dbReference type="InterPro" id="IPR015943">
    <property type="entry name" value="WD40/YVTN_repeat-like_dom_sf"/>
</dbReference>
<evidence type="ECO:0000313" key="5">
    <source>
        <dbReference type="Proteomes" id="UP000243217"/>
    </source>
</evidence>
<dbReference type="STRING" id="74557.A0A1W0A6L3"/>
<feature type="repeat" description="WD" evidence="3">
    <location>
        <begin position="628"/>
        <end position="660"/>
    </location>
</feature>
<dbReference type="SMART" id="SM00320">
    <property type="entry name" value="WD40"/>
    <property type="match status" value="8"/>
</dbReference>
<comment type="caution">
    <text evidence="4">The sequence shown here is derived from an EMBL/GenBank/DDBJ whole genome shotgun (WGS) entry which is preliminary data.</text>
</comment>
<protein>
    <submittedName>
        <fullName evidence="4">Uncharacterized protein</fullName>
    </submittedName>
</protein>
<dbReference type="PANTHER" id="PTHR45532:SF1">
    <property type="entry name" value="WD REPEAT-CONTAINING PROTEIN 97"/>
    <property type="match status" value="1"/>
</dbReference>
<dbReference type="Proteomes" id="UP000243217">
    <property type="component" value="Unassembled WGS sequence"/>
</dbReference>
<dbReference type="PROSITE" id="PS50082">
    <property type="entry name" value="WD_REPEATS_2"/>
    <property type="match status" value="2"/>
</dbReference>
<evidence type="ECO:0000313" key="4">
    <source>
        <dbReference type="EMBL" id="OQS05934.1"/>
    </source>
</evidence>
<dbReference type="EMBL" id="JNBS01000403">
    <property type="protein sequence ID" value="OQS05934.1"/>
    <property type="molecule type" value="Genomic_DNA"/>
</dbReference>
<evidence type="ECO:0000256" key="1">
    <source>
        <dbReference type="ARBA" id="ARBA00022574"/>
    </source>
</evidence>
<dbReference type="InterPro" id="IPR036322">
    <property type="entry name" value="WD40_repeat_dom_sf"/>
</dbReference>
<dbReference type="SUPFAM" id="SSF50978">
    <property type="entry name" value="WD40 repeat-like"/>
    <property type="match status" value="2"/>
</dbReference>
<reference evidence="4 5" key="1">
    <citation type="journal article" date="2014" name="Genome Biol. Evol.">
        <title>The secreted proteins of Achlya hypogyna and Thraustotheca clavata identify the ancestral oomycete secretome and reveal gene acquisitions by horizontal gene transfer.</title>
        <authorList>
            <person name="Misner I."/>
            <person name="Blouin N."/>
            <person name="Leonard G."/>
            <person name="Richards T.A."/>
            <person name="Lane C.E."/>
        </authorList>
    </citation>
    <scope>NUCLEOTIDE SEQUENCE [LARGE SCALE GENOMIC DNA]</scope>
    <source>
        <strain evidence="4 5">ATCC 34112</strain>
    </source>
</reference>
<gene>
    <name evidence="4" type="ORF">THRCLA_01989</name>
</gene>
<keyword evidence="1 3" id="KW-0853">WD repeat</keyword>
<keyword evidence="5" id="KW-1185">Reference proteome</keyword>
<dbReference type="PROSITE" id="PS50294">
    <property type="entry name" value="WD_REPEATS_REGION"/>
    <property type="match status" value="1"/>
</dbReference>
<proteinExistence type="predicted"/>
<feature type="repeat" description="WD" evidence="3">
    <location>
        <begin position="239"/>
        <end position="280"/>
    </location>
</feature>
<evidence type="ECO:0000256" key="2">
    <source>
        <dbReference type="ARBA" id="ARBA00022737"/>
    </source>
</evidence>
<name>A0A1W0A6L3_9STRA</name>
<dbReference type="Pfam" id="PF00400">
    <property type="entry name" value="WD40"/>
    <property type="match status" value="2"/>
</dbReference>
<dbReference type="AlphaFoldDB" id="A0A1W0A6L3"/>
<evidence type="ECO:0000256" key="3">
    <source>
        <dbReference type="PROSITE-ProRule" id="PRU00221"/>
    </source>
</evidence>
<dbReference type="InterPro" id="IPR019775">
    <property type="entry name" value="WD40_repeat_CS"/>
</dbReference>
<dbReference type="PANTHER" id="PTHR45532">
    <property type="entry name" value="WD REPEAT-CONTAINING PROTEIN 97"/>
    <property type="match status" value="1"/>
</dbReference>
<accession>A0A1W0A6L3</accession>